<dbReference type="RefSeq" id="XP_037149442.1">
    <property type="nucleotide sequence ID" value="XM_037294754.1"/>
</dbReference>
<evidence type="ECO:0000313" key="3">
    <source>
        <dbReference type="Proteomes" id="UP000593566"/>
    </source>
</evidence>
<accession>A0A8H6CAN2</accession>
<feature type="compositionally biased region" description="Polar residues" evidence="1">
    <location>
        <begin position="242"/>
        <end position="260"/>
    </location>
</feature>
<feature type="compositionally biased region" description="Polar residues" evidence="1">
    <location>
        <begin position="1"/>
        <end position="11"/>
    </location>
</feature>
<protein>
    <submittedName>
        <fullName evidence="2">Uncharacterized protein</fullName>
    </submittedName>
</protein>
<dbReference type="GeneID" id="59332243"/>
<evidence type="ECO:0000256" key="1">
    <source>
        <dbReference type="SAM" id="MobiDB-lite"/>
    </source>
</evidence>
<evidence type="ECO:0000313" key="2">
    <source>
        <dbReference type="EMBL" id="KAF6220007.1"/>
    </source>
</evidence>
<feature type="region of interest" description="Disordered" evidence="1">
    <location>
        <begin position="276"/>
        <end position="315"/>
    </location>
</feature>
<feature type="region of interest" description="Disordered" evidence="1">
    <location>
        <begin position="358"/>
        <end position="393"/>
    </location>
</feature>
<keyword evidence="3" id="KW-1185">Reference proteome</keyword>
<feature type="region of interest" description="Disordered" evidence="1">
    <location>
        <begin position="1"/>
        <end position="56"/>
    </location>
</feature>
<organism evidence="2 3">
    <name type="scientific">Letharia lupina</name>
    <dbReference type="NCBI Taxonomy" id="560253"/>
    <lineage>
        <taxon>Eukaryota</taxon>
        <taxon>Fungi</taxon>
        <taxon>Dikarya</taxon>
        <taxon>Ascomycota</taxon>
        <taxon>Pezizomycotina</taxon>
        <taxon>Lecanoromycetes</taxon>
        <taxon>OSLEUM clade</taxon>
        <taxon>Lecanoromycetidae</taxon>
        <taxon>Lecanorales</taxon>
        <taxon>Lecanorineae</taxon>
        <taxon>Parmeliaceae</taxon>
        <taxon>Letharia</taxon>
    </lineage>
</organism>
<feature type="region of interest" description="Disordered" evidence="1">
    <location>
        <begin position="93"/>
        <end position="262"/>
    </location>
</feature>
<proteinExistence type="predicted"/>
<name>A0A8H6CAN2_9LECA</name>
<sequence length="477" mass="53679">MDQNIYTNAYSLPTDAAKHSYSQRAGSENQQMAPSNTFQAQQHGRPPSYSQGAGVWNQQTGLSNTFQAQQHGRPPSYSQRAGVWNQQIGPSNTFQAQQHDYPPSHSQRTGFEDRQTAPSNTFQAQQHGYPPSHLQPHQPSYGSQSSEIGFGQMPGQHSYQHQHQQQYQPSYYGTQSPQIDFGQPHVLSNPGLQPRPSYGHPPPYGGLGQPRLQNRQSNLGFPPQQAVYGHPHVVEQHPRHGSQPQQTGYGQPLPQSQQPFESRGATFGQHHVLQRQPKPAFRPLKTGSDEPSQHRAKLLTAQPQPTPPTHTTPAAIDFDSMSKKELKEWSRENGLPCSHLKGVLIQQAKQNAPIKTIHRGQKNKKKVTFETSEPTKGKPVKEVTETESDTEMEEMTNEFTDYSQYLERHREENGGTDMGALSLEQYNGACDDAMYESIPYDRYLEDIKNGDDTTEPIMSRYEFEIQFAEIELAIKNS</sequence>
<feature type="compositionally biased region" description="Polar residues" evidence="1">
    <location>
        <begin position="20"/>
        <end position="56"/>
    </location>
</feature>
<feature type="compositionally biased region" description="Polar residues" evidence="1">
    <location>
        <begin position="93"/>
        <end position="109"/>
    </location>
</feature>
<gene>
    <name evidence="2" type="ORF">HO133_003832</name>
</gene>
<dbReference type="EMBL" id="JACCJB010000018">
    <property type="protein sequence ID" value="KAF6220007.1"/>
    <property type="molecule type" value="Genomic_DNA"/>
</dbReference>
<feature type="compositionally biased region" description="Polar residues" evidence="1">
    <location>
        <begin position="116"/>
        <end position="126"/>
    </location>
</feature>
<feature type="compositionally biased region" description="Low complexity" evidence="1">
    <location>
        <begin position="154"/>
        <end position="173"/>
    </location>
</feature>
<feature type="compositionally biased region" description="Basic and acidic residues" evidence="1">
    <location>
        <begin position="373"/>
        <end position="384"/>
    </location>
</feature>
<feature type="compositionally biased region" description="Polar residues" evidence="1">
    <location>
        <begin position="135"/>
        <end position="147"/>
    </location>
</feature>
<dbReference type="Proteomes" id="UP000593566">
    <property type="component" value="Unassembled WGS sequence"/>
</dbReference>
<reference evidence="2 3" key="1">
    <citation type="journal article" date="2020" name="Genomics">
        <title>Complete, high-quality genomes from long-read metagenomic sequencing of two wolf lichen thalli reveals enigmatic genome architecture.</title>
        <authorList>
            <person name="McKenzie S.K."/>
            <person name="Walston R.F."/>
            <person name="Allen J.L."/>
        </authorList>
    </citation>
    <scope>NUCLEOTIDE SEQUENCE [LARGE SCALE GENOMIC DNA]</scope>
    <source>
        <strain evidence="2">WasteWater1</strain>
    </source>
</reference>
<dbReference type="AlphaFoldDB" id="A0A8H6CAN2"/>
<comment type="caution">
    <text evidence="2">The sequence shown here is derived from an EMBL/GenBank/DDBJ whole genome shotgun (WGS) entry which is preliminary data.</text>
</comment>